<dbReference type="Proteomes" id="UP000765509">
    <property type="component" value="Unassembled WGS sequence"/>
</dbReference>
<evidence type="ECO:0000313" key="2">
    <source>
        <dbReference type="EMBL" id="MBW0475789.1"/>
    </source>
</evidence>
<evidence type="ECO:0000256" key="1">
    <source>
        <dbReference type="SAM" id="MobiDB-lite"/>
    </source>
</evidence>
<reference evidence="2" key="1">
    <citation type="submission" date="2021-03" db="EMBL/GenBank/DDBJ databases">
        <title>Draft genome sequence of rust myrtle Austropuccinia psidii MF-1, a brazilian biotype.</title>
        <authorList>
            <person name="Quecine M.C."/>
            <person name="Pachon D.M.R."/>
            <person name="Bonatelli M.L."/>
            <person name="Correr F.H."/>
            <person name="Franceschini L.M."/>
            <person name="Leite T.F."/>
            <person name="Margarido G.R.A."/>
            <person name="Almeida C.A."/>
            <person name="Ferrarezi J.A."/>
            <person name="Labate C.A."/>
        </authorList>
    </citation>
    <scope>NUCLEOTIDE SEQUENCE</scope>
    <source>
        <strain evidence="2">MF-1</strain>
    </source>
</reference>
<dbReference type="AlphaFoldDB" id="A0A9Q3C250"/>
<dbReference type="InterPro" id="IPR021109">
    <property type="entry name" value="Peptidase_aspartic_dom_sf"/>
</dbReference>
<dbReference type="OrthoDB" id="2506384at2759"/>
<feature type="compositionally biased region" description="Polar residues" evidence="1">
    <location>
        <begin position="250"/>
        <end position="260"/>
    </location>
</feature>
<feature type="region of interest" description="Disordered" evidence="1">
    <location>
        <begin position="216"/>
        <end position="264"/>
    </location>
</feature>
<dbReference type="EMBL" id="AVOT02004235">
    <property type="protein sequence ID" value="MBW0475789.1"/>
    <property type="molecule type" value="Genomic_DNA"/>
</dbReference>
<evidence type="ECO:0000313" key="3">
    <source>
        <dbReference type="Proteomes" id="UP000765509"/>
    </source>
</evidence>
<gene>
    <name evidence="2" type="ORF">O181_015504</name>
</gene>
<feature type="compositionally biased region" description="Basic residues" evidence="1">
    <location>
        <begin position="237"/>
        <end position="249"/>
    </location>
</feature>
<proteinExistence type="predicted"/>
<organism evidence="2 3">
    <name type="scientific">Austropuccinia psidii MF-1</name>
    <dbReference type="NCBI Taxonomy" id="1389203"/>
    <lineage>
        <taxon>Eukaryota</taxon>
        <taxon>Fungi</taxon>
        <taxon>Dikarya</taxon>
        <taxon>Basidiomycota</taxon>
        <taxon>Pucciniomycotina</taxon>
        <taxon>Pucciniomycetes</taxon>
        <taxon>Pucciniales</taxon>
        <taxon>Sphaerophragmiaceae</taxon>
        <taxon>Austropuccinia</taxon>
    </lineage>
</organism>
<name>A0A9Q3C250_9BASI</name>
<accession>A0A9Q3C250</accession>
<feature type="compositionally biased region" description="Basic and acidic residues" evidence="1">
    <location>
        <begin position="216"/>
        <end position="226"/>
    </location>
</feature>
<evidence type="ECO:0008006" key="4">
    <source>
        <dbReference type="Google" id="ProtNLM"/>
    </source>
</evidence>
<keyword evidence="3" id="KW-1185">Reference proteome</keyword>
<protein>
    <recommendedName>
        <fullName evidence="4">GAG-pre-integrase domain-containing protein</fullName>
    </recommendedName>
</protein>
<sequence length="460" mass="51911">MPERTTNVKDSSLEEEVIKTKMVKLTRTNWVQWSCQFENFLISKGMDDLLEPPSQDVKETAKFMKKNSGELTLLWSSVSTEFEGVLLSNKSSFYDCWISLGNCCGKNSVVVICCTLHKLINLKYEPPSSLEKHIDDFHKLYASYLSISANSTINMNLSSSMAAAFFLQSLDNDKELSSLCQTLYDIRPFDINSVTNRVSIEHSRQQSAYEQHALVFDKNKQAESSKTKSKNQAEAGRKKKGFKEKRKSRNINNQNPNHENATNKRFEKIEKMLEKIQAANNIPSVNAMSKSKDPSRTATSDSEAFIANEINAMVSKQSHGLNYLDSGAGRTVVNDLLLLVDPTPVKKQIHTFSTPVKVTHQGTLDFKGIKLYPFYYVPNGPVNLLSVSQLCDHGLKLTMKSNIFIIKYENHIVDVFCREGNLFVSKIPSTLVYSIINAPLDWHLTLGHPSDSYIKALLKE</sequence>
<dbReference type="SUPFAM" id="SSF50630">
    <property type="entry name" value="Acid proteases"/>
    <property type="match status" value="1"/>
</dbReference>
<comment type="caution">
    <text evidence="2">The sequence shown here is derived from an EMBL/GenBank/DDBJ whole genome shotgun (WGS) entry which is preliminary data.</text>
</comment>